<dbReference type="AlphaFoldDB" id="A0A8X6V6W6"/>
<organism evidence="1 2">
    <name type="scientific">Trichonephila clavipes</name>
    <name type="common">Golden silk orbweaver</name>
    <name type="synonym">Nephila clavipes</name>
    <dbReference type="NCBI Taxonomy" id="2585209"/>
    <lineage>
        <taxon>Eukaryota</taxon>
        <taxon>Metazoa</taxon>
        <taxon>Ecdysozoa</taxon>
        <taxon>Arthropoda</taxon>
        <taxon>Chelicerata</taxon>
        <taxon>Arachnida</taxon>
        <taxon>Araneae</taxon>
        <taxon>Araneomorphae</taxon>
        <taxon>Entelegynae</taxon>
        <taxon>Araneoidea</taxon>
        <taxon>Nephilidae</taxon>
        <taxon>Trichonephila</taxon>
    </lineage>
</organism>
<dbReference type="InterPro" id="IPR036397">
    <property type="entry name" value="RNaseH_sf"/>
</dbReference>
<dbReference type="Proteomes" id="UP000887159">
    <property type="component" value="Unassembled WGS sequence"/>
</dbReference>
<protein>
    <submittedName>
        <fullName evidence="1">Uncharacterized protein</fullName>
    </submittedName>
</protein>
<accession>A0A8X6V6W6</accession>
<sequence>MDWPARSPDLNPIKHVWDFLGRRLAARTLPPVTIQGCGSPMIKVSDHGRYDMSSSPVPLKIRRVGHRCSLNLSRAETSSFRCGAVVRRGVLTQVSTTSLDNGSKLLDPSLKALV</sequence>
<keyword evidence="2" id="KW-1185">Reference proteome</keyword>
<name>A0A8X6V6W6_TRICX</name>
<dbReference type="EMBL" id="BMAU01021193">
    <property type="protein sequence ID" value="GFX96693.1"/>
    <property type="molecule type" value="Genomic_DNA"/>
</dbReference>
<gene>
    <name evidence="1" type="primary">NCL1_40226</name>
    <name evidence="1" type="ORF">TNCV_244801</name>
</gene>
<dbReference type="GO" id="GO:0003676">
    <property type="term" value="F:nucleic acid binding"/>
    <property type="evidence" value="ECO:0007669"/>
    <property type="project" value="InterPro"/>
</dbReference>
<comment type="caution">
    <text evidence="1">The sequence shown here is derived from an EMBL/GenBank/DDBJ whole genome shotgun (WGS) entry which is preliminary data.</text>
</comment>
<proteinExistence type="predicted"/>
<reference evidence="1" key="1">
    <citation type="submission" date="2020-08" db="EMBL/GenBank/DDBJ databases">
        <title>Multicomponent nature underlies the extraordinary mechanical properties of spider dragline silk.</title>
        <authorList>
            <person name="Kono N."/>
            <person name="Nakamura H."/>
            <person name="Mori M."/>
            <person name="Yoshida Y."/>
            <person name="Ohtoshi R."/>
            <person name="Malay A.D."/>
            <person name="Moran D.A.P."/>
            <person name="Tomita M."/>
            <person name="Numata K."/>
            <person name="Arakawa K."/>
        </authorList>
    </citation>
    <scope>NUCLEOTIDE SEQUENCE</scope>
</reference>
<evidence type="ECO:0000313" key="1">
    <source>
        <dbReference type="EMBL" id="GFX96693.1"/>
    </source>
</evidence>
<evidence type="ECO:0000313" key="2">
    <source>
        <dbReference type="Proteomes" id="UP000887159"/>
    </source>
</evidence>
<dbReference type="Gene3D" id="3.30.420.10">
    <property type="entry name" value="Ribonuclease H-like superfamily/Ribonuclease H"/>
    <property type="match status" value="1"/>
</dbReference>